<comment type="caution">
    <text evidence="1">The sequence shown here is derived from an EMBL/GenBank/DDBJ whole genome shotgun (WGS) entry which is preliminary data.</text>
</comment>
<sequence>MGSKLRAQPSYHPGLSAHIVGWYSFLASAIITGILSFFVDALRREAMSVPWPILLVMSASCLNIISVFVSSVIRVCLPRSPILALTFHIPVAILWVVTVALLGEELGDHLSNSCPSQDTFGHDLALVCNLFKALFGFSVTCAASSVLVVVLDIVAWKRIKNMGKYTTVGAHTIGMYPPTKSSRKKKLGMLAGMLRSRKGNMQEDERSVMMTSMEALDKDDTLKPQQELHMTAGEPMRSPAQSPDFGPRERFRVEGVGHQFSGQDTRYDPGKPM</sequence>
<evidence type="ECO:0000313" key="1">
    <source>
        <dbReference type="EMBL" id="KAF2472058.1"/>
    </source>
</evidence>
<organism evidence="1 2">
    <name type="scientific">Lindgomyces ingoldianus</name>
    <dbReference type="NCBI Taxonomy" id="673940"/>
    <lineage>
        <taxon>Eukaryota</taxon>
        <taxon>Fungi</taxon>
        <taxon>Dikarya</taxon>
        <taxon>Ascomycota</taxon>
        <taxon>Pezizomycotina</taxon>
        <taxon>Dothideomycetes</taxon>
        <taxon>Pleosporomycetidae</taxon>
        <taxon>Pleosporales</taxon>
        <taxon>Lindgomycetaceae</taxon>
        <taxon>Lindgomyces</taxon>
    </lineage>
</organism>
<name>A0ACB6QZQ7_9PLEO</name>
<protein>
    <submittedName>
        <fullName evidence="1">Uncharacterized protein</fullName>
    </submittedName>
</protein>
<accession>A0ACB6QZQ7</accession>
<gene>
    <name evidence="1" type="ORF">BDR25DRAFT_342086</name>
</gene>
<dbReference type="Proteomes" id="UP000799755">
    <property type="component" value="Unassembled WGS sequence"/>
</dbReference>
<keyword evidence="2" id="KW-1185">Reference proteome</keyword>
<evidence type="ECO:0000313" key="2">
    <source>
        <dbReference type="Proteomes" id="UP000799755"/>
    </source>
</evidence>
<dbReference type="EMBL" id="MU003503">
    <property type="protein sequence ID" value="KAF2472058.1"/>
    <property type="molecule type" value="Genomic_DNA"/>
</dbReference>
<proteinExistence type="predicted"/>
<reference evidence="1" key="1">
    <citation type="journal article" date="2020" name="Stud. Mycol.">
        <title>101 Dothideomycetes genomes: a test case for predicting lifestyles and emergence of pathogens.</title>
        <authorList>
            <person name="Haridas S."/>
            <person name="Albert R."/>
            <person name="Binder M."/>
            <person name="Bloem J."/>
            <person name="Labutti K."/>
            <person name="Salamov A."/>
            <person name="Andreopoulos B."/>
            <person name="Baker S."/>
            <person name="Barry K."/>
            <person name="Bills G."/>
            <person name="Bluhm B."/>
            <person name="Cannon C."/>
            <person name="Castanera R."/>
            <person name="Culley D."/>
            <person name="Daum C."/>
            <person name="Ezra D."/>
            <person name="Gonzalez J."/>
            <person name="Henrissat B."/>
            <person name="Kuo A."/>
            <person name="Liang C."/>
            <person name="Lipzen A."/>
            <person name="Lutzoni F."/>
            <person name="Magnuson J."/>
            <person name="Mondo S."/>
            <person name="Nolan M."/>
            <person name="Ohm R."/>
            <person name="Pangilinan J."/>
            <person name="Park H.-J."/>
            <person name="Ramirez L."/>
            <person name="Alfaro M."/>
            <person name="Sun H."/>
            <person name="Tritt A."/>
            <person name="Yoshinaga Y."/>
            <person name="Zwiers L.-H."/>
            <person name="Turgeon B."/>
            <person name="Goodwin S."/>
            <person name="Spatafora J."/>
            <person name="Crous P."/>
            <person name="Grigoriev I."/>
        </authorList>
    </citation>
    <scope>NUCLEOTIDE SEQUENCE</scope>
    <source>
        <strain evidence="1">ATCC 200398</strain>
    </source>
</reference>